<evidence type="ECO:0000313" key="3">
    <source>
        <dbReference type="EMBL" id="STO92030.1"/>
    </source>
</evidence>
<protein>
    <submittedName>
        <fullName evidence="2">Uncharacterized protein</fullName>
    </submittedName>
</protein>
<keyword evidence="1" id="KW-0175">Coiled coil</keyword>
<accession>A0A377I718</accession>
<reference evidence="2 4" key="1">
    <citation type="submission" date="2018-06" db="EMBL/GenBank/DDBJ databases">
        <authorList>
            <consortium name="Pathogen Informatics"/>
            <person name="Doyle S."/>
        </authorList>
    </citation>
    <scope>NUCLEOTIDE SEQUENCE [LARGE SCALE GENOMIC DNA]</scope>
    <source>
        <strain evidence="2 4">NCTC11296</strain>
    </source>
</reference>
<dbReference type="EMBL" id="UGHK01000002">
    <property type="protein sequence ID" value="STO71074.1"/>
    <property type="molecule type" value="Genomic_DNA"/>
</dbReference>
<evidence type="ECO:0000313" key="4">
    <source>
        <dbReference type="Proteomes" id="UP000254465"/>
    </source>
</evidence>
<proteinExistence type="predicted"/>
<dbReference type="EMBL" id="UGHK01000003">
    <property type="protein sequence ID" value="STO92030.1"/>
    <property type="molecule type" value="Genomic_DNA"/>
</dbReference>
<gene>
    <name evidence="2" type="ORF">NCTC11296_00969</name>
    <name evidence="3" type="ORF">NCTC11296_03166</name>
</gene>
<evidence type="ECO:0000313" key="2">
    <source>
        <dbReference type="EMBL" id="STO71074.1"/>
    </source>
</evidence>
<sequence length="99" mass="11417">MKQRNLQRKKSLKVANVLKALERENTEQLNQAKENEEVVAQLERQALSSVARKWELTEQFLADTTLPRSLQVALKDYQAALSIAISRRVKVNRRLLGVF</sequence>
<dbReference type="AlphaFoldDB" id="A0A377I718"/>
<name>A0A377I718_AVIPA</name>
<feature type="coiled-coil region" evidence="1">
    <location>
        <begin position="18"/>
        <end position="45"/>
    </location>
</feature>
<dbReference type="RefSeq" id="WP_017807476.1">
    <property type="nucleotide sequence ID" value="NZ_UGHK01000002.1"/>
</dbReference>
<dbReference type="Proteomes" id="UP000254465">
    <property type="component" value="Unassembled WGS sequence"/>
</dbReference>
<organism evidence="2 4">
    <name type="scientific">Avibacterium paragallinarum</name>
    <name type="common">Haemophilus gallinarum</name>
    <dbReference type="NCBI Taxonomy" id="728"/>
    <lineage>
        <taxon>Bacteria</taxon>
        <taxon>Pseudomonadati</taxon>
        <taxon>Pseudomonadota</taxon>
        <taxon>Gammaproteobacteria</taxon>
        <taxon>Pasteurellales</taxon>
        <taxon>Pasteurellaceae</taxon>
        <taxon>Avibacterium</taxon>
    </lineage>
</organism>
<evidence type="ECO:0000256" key="1">
    <source>
        <dbReference type="SAM" id="Coils"/>
    </source>
</evidence>